<dbReference type="PANTHER" id="PTHR19303:SF73">
    <property type="entry name" value="PROTEIN PDC2"/>
    <property type="match status" value="1"/>
</dbReference>
<comment type="caution">
    <text evidence="6">The sequence shown here is derived from an EMBL/GenBank/DDBJ whole genome shotgun (WGS) entry which is preliminary data.</text>
</comment>
<dbReference type="Gene3D" id="3.30.420.10">
    <property type="entry name" value="Ribonuclease H-like superfamily/Ribonuclease H"/>
    <property type="match status" value="1"/>
</dbReference>
<dbReference type="Gene3D" id="1.10.10.60">
    <property type="entry name" value="Homeodomain-like"/>
    <property type="match status" value="2"/>
</dbReference>
<accession>A0A2Z6QF13</accession>
<dbReference type="Pfam" id="PF03221">
    <property type="entry name" value="HTH_Tnp_Tc5"/>
    <property type="match status" value="1"/>
</dbReference>
<feature type="domain" description="HTH CENPB-type" evidence="5">
    <location>
        <begin position="662"/>
        <end position="733"/>
    </location>
</feature>
<evidence type="ECO:0000256" key="2">
    <source>
        <dbReference type="ARBA" id="ARBA00023125"/>
    </source>
</evidence>
<comment type="subcellular location">
    <subcellularLocation>
        <location evidence="1">Nucleus</location>
    </subcellularLocation>
</comment>
<dbReference type="SUPFAM" id="SSF46689">
    <property type="entry name" value="Homeodomain-like"/>
    <property type="match status" value="2"/>
</dbReference>
<reference evidence="6 7" key="1">
    <citation type="submission" date="2017-11" db="EMBL/GenBank/DDBJ databases">
        <title>The genome of Rhizophagus clarus HR1 reveals common genetic basis of auxotrophy among arbuscular mycorrhizal fungi.</title>
        <authorList>
            <person name="Kobayashi Y."/>
        </authorList>
    </citation>
    <scope>NUCLEOTIDE SEQUENCE [LARGE SCALE GENOMIC DNA]</scope>
    <source>
        <strain evidence="6 7">HR1</strain>
    </source>
</reference>
<dbReference type="InterPro" id="IPR007889">
    <property type="entry name" value="HTH_Psq"/>
</dbReference>
<dbReference type="GO" id="GO:0003677">
    <property type="term" value="F:DNA binding"/>
    <property type="evidence" value="ECO:0007669"/>
    <property type="project" value="UniProtKB-KW"/>
</dbReference>
<sequence>MSFQSDTQKNQKTELPPMKLYFMDMDEATKHESFQIQSHPASPLWPFKMPVIGMSGSGKTNILGNLFLGTKAECICKGKKGPKSTSYGSKYIACDDLIVCGYYPDEPKWAFVRYMYGIISKDPKAPYYENIRFIYISPEEIPSVRAFSPERSTVIVFEDVCLAPEYIQNQIGQFFGNGRHQNISCVYVGNVAQKYHKIPIFICENSSHLVLFNSGSSHENISKIIRRYTDDIKMHLWLLIATFVKIRGPEFRGNCEKLMREHDVKIQKAKNKNTMGIVERYNRTLWERCGLSQDASDQLLPITERSRAWVKNLQLIVEDINNSLTKQIGMAPAVAIEKESIIANPSYSRDGPIGFDEKKLSGNMLVRYLLYPSDQEGGRRRAGDLNWSPNIYFICQSMVQKNQPVLYWLEEVPFRLIDNGDYILKRPERSFVREELQVIPFDTELPPQWVLTNYGSLLLLHQFWLLEYGTKAKAKFICYYLHNTGEICGRRSTRPEGYRSHFKAKMRRPCKICGKLTKIDKPTGIDNDLCSDCNKSNYQIQHVNMLQDNNRLLENKNALIQRQIDELLLELSANRAVRVLHKTCIMSQQGKRKSTKESSQPNKRVVLTHAQKHQLCLDSQKTPRLTQTELANLYNIKQNTVSDILKKKDKWLFINPDSEESNKQREKQVHFPQVEEALSLWITNALSANLVINGDILREKAKFFAQQFEITRFSASNGWMDKFKKRYNLKEHVKWGEANSAPLEILDEERNKLREILKNYDLNDVFNCDETGLYWDLEPLKTLAQGPLAGKKKSKKRVTLLFTCNATEDLPVEYYWNSTSWMQVSVWNDYLTKLDKRMRLQNRKILLLVDNAPVHVIDENVRLTNVTVHFLPPNTTAHLQPCDAGIIKSFKAQYRKLIVRNRIEAYEISQELNKGVTPINICDAINFSKEAWDFVSQRTIVNCWRHTGILPQDEIDEGEENEDQADQEAYNEIELQELIDQLPYDDPMDAEEFLHIDDRLQVDGGLTDEEIVSIIKSNDDEPKTDPIEESPKVISKTEALDNLDNLVLFFEYSLDISIDPNETSLLRKLRHKVLKSHINSLKQTTLDHFIQIV</sequence>
<dbReference type="Proteomes" id="UP000247702">
    <property type="component" value="Unassembled WGS sequence"/>
</dbReference>
<organism evidence="6 7">
    <name type="scientific">Rhizophagus clarus</name>
    <dbReference type="NCBI Taxonomy" id="94130"/>
    <lineage>
        <taxon>Eukaryota</taxon>
        <taxon>Fungi</taxon>
        <taxon>Fungi incertae sedis</taxon>
        <taxon>Mucoromycota</taxon>
        <taxon>Glomeromycotina</taxon>
        <taxon>Glomeromycetes</taxon>
        <taxon>Glomerales</taxon>
        <taxon>Glomeraceae</taxon>
        <taxon>Rhizophagus</taxon>
    </lineage>
</organism>
<feature type="coiled-coil region" evidence="4">
    <location>
        <begin position="543"/>
        <end position="570"/>
    </location>
</feature>
<evidence type="ECO:0000259" key="5">
    <source>
        <dbReference type="PROSITE" id="PS51253"/>
    </source>
</evidence>
<keyword evidence="7" id="KW-1185">Reference proteome</keyword>
<evidence type="ECO:0000313" key="6">
    <source>
        <dbReference type="EMBL" id="GBB87192.1"/>
    </source>
</evidence>
<dbReference type="InterPro" id="IPR009057">
    <property type="entry name" value="Homeodomain-like_sf"/>
</dbReference>
<dbReference type="STRING" id="94130.A0A2Z6QF13"/>
<name>A0A2Z6QF13_9GLOM</name>
<keyword evidence="4" id="KW-0175">Coiled coil</keyword>
<dbReference type="Pfam" id="PF03184">
    <property type="entry name" value="DDE_1"/>
    <property type="match status" value="1"/>
</dbReference>
<evidence type="ECO:0000256" key="4">
    <source>
        <dbReference type="SAM" id="Coils"/>
    </source>
</evidence>
<dbReference type="InterPro" id="IPR004875">
    <property type="entry name" value="DDE_SF_endonuclease_dom"/>
</dbReference>
<dbReference type="AlphaFoldDB" id="A0A2Z6QF13"/>
<dbReference type="SMART" id="SM00674">
    <property type="entry name" value="CENPB"/>
    <property type="match status" value="1"/>
</dbReference>
<dbReference type="GO" id="GO:0005634">
    <property type="term" value="C:nucleus"/>
    <property type="evidence" value="ECO:0007669"/>
    <property type="project" value="UniProtKB-SubCell"/>
</dbReference>
<dbReference type="PROSITE" id="PS51253">
    <property type="entry name" value="HTH_CENPB"/>
    <property type="match status" value="1"/>
</dbReference>
<evidence type="ECO:0000256" key="1">
    <source>
        <dbReference type="ARBA" id="ARBA00004123"/>
    </source>
</evidence>
<dbReference type="InterPro" id="IPR006600">
    <property type="entry name" value="HTH_CenpB_DNA-bd_dom"/>
</dbReference>
<keyword evidence="2" id="KW-0238">DNA-binding</keyword>
<dbReference type="Pfam" id="PF04218">
    <property type="entry name" value="CENP-B_N"/>
    <property type="match status" value="1"/>
</dbReference>
<gene>
    <name evidence="6" type="ORF">RclHR1_13630002</name>
</gene>
<evidence type="ECO:0000313" key="7">
    <source>
        <dbReference type="Proteomes" id="UP000247702"/>
    </source>
</evidence>
<dbReference type="PANTHER" id="PTHR19303">
    <property type="entry name" value="TRANSPOSON"/>
    <property type="match status" value="1"/>
</dbReference>
<keyword evidence="3" id="KW-0539">Nucleus</keyword>
<dbReference type="EMBL" id="BEXD01000406">
    <property type="protein sequence ID" value="GBB87192.1"/>
    <property type="molecule type" value="Genomic_DNA"/>
</dbReference>
<protein>
    <recommendedName>
        <fullName evidence="5">HTH CENPB-type domain-containing protein</fullName>
    </recommendedName>
</protein>
<dbReference type="InterPro" id="IPR036397">
    <property type="entry name" value="RNaseH_sf"/>
</dbReference>
<evidence type="ECO:0000256" key="3">
    <source>
        <dbReference type="ARBA" id="ARBA00023242"/>
    </source>
</evidence>
<proteinExistence type="predicted"/>
<dbReference type="InterPro" id="IPR050863">
    <property type="entry name" value="CenT-Element_Derived"/>
</dbReference>